<name>A0A150JA47_9EURY</name>
<accession>A0A150JA47</accession>
<sequence length="58" mass="6586">MASTEEDRETQYLCPYGHGLTMRRYGRISLGYIVCTVKGCDELHVEGTVGFRLQKKGM</sequence>
<evidence type="ECO:0000313" key="1">
    <source>
        <dbReference type="EMBL" id="KYC53814.1"/>
    </source>
</evidence>
<protein>
    <submittedName>
        <fullName evidence="1">Uncharacterized protein</fullName>
    </submittedName>
</protein>
<comment type="caution">
    <text evidence="1">The sequence shown here is derived from an EMBL/GenBank/DDBJ whole genome shotgun (WGS) entry which is preliminary data.</text>
</comment>
<reference evidence="1 2" key="1">
    <citation type="journal article" date="2016" name="ISME J.">
        <title>Chasing the elusive Euryarchaeota class WSA2: genomes reveal a uniquely fastidious methyl-reducing methanogen.</title>
        <authorList>
            <person name="Nobu M.K."/>
            <person name="Narihiro T."/>
            <person name="Kuroda K."/>
            <person name="Mei R."/>
            <person name="Liu W.T."/>
        </authorList>
    </citation>
    <scope>NUCLEOTIDE SEQUENCE [LARGE SCALE GENOMIC DNA]</scope>
    <source>
        <strain evidence="1">U1lsi0528_Bin055</strain>
    </source>
</reference>
<dbReference type="EMBL" id="LNGC01000001">
    <property type="protein sequence ID" value="KYC53814.1"/>
    <property type="molecule type" value="Genomic_DNA"/>
</dbReference>
<organism evidence="1 2">
    <name type="scientific">Candidatus Methanofastidiosum methylothiophilum</name>
    <dbReference type="NCBI Taxonomy" id="1705564"/>
    <lineage>
        <taxon>Archaea</taxon>
        <taxon>Methanobacteriati</taxon>
        <taxon>Methanobacteriota</taxon>
        <taxon>Stenosarchaea group</taxon>
        <taxon>Candidatus Methanofastidiosia</taxon>
        <taxon>Candidatus Methanofastidiosales</taxon>
        <taxon>Candidatus Methanofastidiosaceae</taxon>
        <taxon>Candidatus Methanofastidiosum</taxon>
    </lineage>
</organism>
<gene>
    <name evidence="1" type="ORF">AMQ22_00013</name>
</gene>
<evidence type="ECO:0000313" key="2">
    <source>
        <dbReference type="Proteomes" id="UP000075398"/>
    </source>
</evidence>
<proteinExistence type="predicted"/>
<dbReference type="AlphaFoldDB" id="A0A150JA47"/>
<dbReference type="Proteomes" id="UP000075398">
    <property type="component" value="Unassembled WGS sequence"/>
</dbReference>